<keyword evidence="5" id="KW-0067">ATP-binding</keyword>
<dbReference type="InterPro" id="IPR027417">
    <property type="entry name" value="P-loop_NTPase"/>
</dbReference>
<dbReference type="NCBIfam" id="TIGR01007">
    <property type="entry name" value="eps_fam"/>
    <property type="match status" value="1"/>
</dbReference>
<evidence type="ECO:0000259" key="11">
    <source>
        <dbReference type="Pfam" id="PF02706"/>
    </source>
</evidence>
<evidence type="ECO:0000256" key="3">
    <source>
        <dbReference type="ARBA" id="ARBA00022692"/>
    </source>
</evidence>
<dbReference type="InterPro" id="IPR005702">
    <property type="entry name" value="Wzc-like_C"/>
</dbReference>
<sequence length="769" mass="84262">MSAEPYNVTPEHEPASRLPPAAPGGLQQAPRPQGGGGFDLRSLLGIVRRRKFMILGICLIASALSLVFVNRLTPLYRTGATILIEGKTTNFTNQPQAVESIARDYYTVQAEAVVLTSLPLAEKAVLALKLQTNPLFNRALSPPRKSLFADLKTKLQAFLAEHGLMEAPTEPVFTPPETIPDPADDPAYLRQLANAFRGALRAQPDTNTGTITLSYVSTDPVFAAKAVNTVASLYVDSLESERAGKLGQGIEFFQEQVAEAEDRVRKARTALEDFNRDNNIQELDGRSLDMRRLDSLAGDLREAETRMNQLQQDYGQVQRALKGPDLVDSSAGLSNPTVSNVRLSIINAERQLAELLNQYREGHPKVQALRAEIDRLRTSLRNQLTGIASDLGGQLAVARQDVAGMKEERSKLEDRLQTVSRLKVARDTLQNALDDAEQLLRERRRRLDEVALQRQAPTDKQASVLEPANVPGGPFYPNKNMIVGVAFMASLMVGFGLSLLLEFLDSGFRSLSQVEQQTGLPTLGMLPLVGGGKRDQPPHLQATDRQGSLFAESVRTLRTGLMLSSSAVAPKVILVTSSVPSEGKTSTVLSIGCQSTQAGRRCIVIDCDMRHPSVDATLGYAPHIGLGDYLAGEAEIEDVIALDEATGLHFIGAGTGAVRPVELLASPRMEKLLNSLCRRYHMVVLDTPPVLAVSDALPVMRLADATLFLIRWERTNRETAKAALKQVLETGARFAGIALTYVDVRKHAQYDYADSGYYYHKSYRKYYRP</sequence>
<dbReference type="Gene3D" id="3.40.50.300">
    <property type="entry name" value="P-loop containing nucleotide triphosphate hydrolases"/>
    <property type="match status" value="1"/>
</dbReference>
<dbReference type="SUPFAM" id="SSF57997">
    <property type="entry name" value="Tropomyosin"/>
    <property type="match status" value="1"/>
</dbReference>
<evidence type="ECO:0000256" key="4">
    <source>
        <dbReference type="ARBA" id="ARBA00022741"/>
    </source>
</evidence>
<keyword evidence="4" id="KW-0547">Nucleotide-binding</keyword>
<feature type="transmembrane region" description="Helical" evidence="10">
    <location>
        <begin position="481"/>
        <end position="501"/>
    </location>
</feature>
<dbReference type="CDD" id="cd05387">
    <property type="entry name" value="BY-kinase"/>
    <property type="match status" value="1"/>
</dbReference>
<keyword evidence="3 10" id="KW-0812">Transmembrane</keyword>
<dbReference type="InterPro" id="IPR003856">
    <property type="entry name" value="LPS_length_determ_N"/>
</dbReference>
<feature type="compositionally biased region" description="Low complexity" evidence="9">
    <location>
        <begin position="23"/>
        <end position="32"/>
    </location>
</feature>
<evidence type="ECO:0000256" key="9">
    <source>
        <dbReference type="SAM" id="MobiDB-lite"/>
    </source>
</evidence>
<dbReference type="STRING" id="560819.SAMN05428998_12466"/>
<evidence type="ECO:0000313" key="12">
    <source>
        <dbReference type="EMBL" id="SMF63049.1"/>
    </source>
</evidence>
<dbReference type="AlphaFoldDB" id="A0A1Y6CG15"/>
<dbReference type="Pfam" id="PF02706">
    <property type="entry name" value="Wzz"/>
    <property type="match status" value="1"/>
</dbReference>
<dbReference type="GO" id="GO:0004713">
    <property type="term" value="F:protein tyrosine kinase activity"/>
    <property type="evidence" value="ECO:0007669"/>
    <property type="project" value="TreeGrafter"/>
</dbReference>
<feature type="coiled-coil region" evidence="8">
    <location>
        <begin position="250"/>
        <end position="358"/>
    </location>
</feature>
<accession>A0A1Y6CG15</accession>
<evidence type="ECO:0000256" key="10">
    <source>
        <dbReference type="SAM" id="Phobius"/>
    </source>
</evidence>
<feature type="domain" description="Polysaccharide chain length determinant N-terminal" evidence="11">
    <location>
        <begin position="38"/>
        <end position="125"/>
    </location>
</feature>
<gene>
    <name evidence="12" type="ORF">SAMN05428998_12466</name>
</gene>
<evidence type="ECO:0000256" key="6">
    <source>
        <dbReference type="ARBA" id="ARBA00022989"/>
    </source>
</evidence>
<feature type="region of interest" description="Disordered" evidence="9">
    <location>
        <begin position="1"/>
        <end position="34"/>
    </location>
</feature>
<keyword evidence="2" id="KW-1003">Cell membrane</keyword>
<evidence type="ECO:0000313" key="13">
    <source>
        <dbReference type="Proteomes" id="UP000192917"/>
    </source>
</evidence>
<evidence type="ECO:0000256" key="2">
    <source>
        <dbReference type="ARBA" id="ARBA00022475"/>
    </source>
</evidence>
<dbReference type="RefSeq" id="WP_143596328.1">
    <property type="nucleotide sequence ID" value="NZ_FWZX01000024.1"/>
</dbReference>
<evidence type="ECO:0000256" key="5">
    <source>
        <dbReference type="ARBA" id="ARBA00022840"/>
    </source>
</evidence>
<keyword evidence="8" id="KW-0175">Coiled coil</keyword>
<protein>
    <submittedName>
        <fullName evidence="12">Capsular exopolysaccharide family</fullName>
    </submittedName>
</protein>
<keyword evidence="7 10" id="KW-0472">Membrane</keyword>
<proteinExistence type="predicted"/>
<dbReference type="EMBL" id="FWZX01000024">
    <property type="protein sequence ID" value="SMF63049.1"/>
    <property type="molecule type" value="Genomic_DNA"/>
</dbReference>
<evidence type="ECO:0000256" key="7">
    <source>
        <dbReference type="ARBA" id="ARBA00023136"/>
    </source>
</evidence>
<dbReference type="SUPFAM" id="SSF52540">
    <property type="entry name" value="P-loop containing nucleoside triphosphate hydrolases"/>
    <property type="match status" value="1"/>
</dbReference>
<evidence type="ECO:0000256" key="1">
    <source>
        <dbReference type="ARBA" id="ARBA00004651"/>
    </source>
</evidence>
<keyword evidence="6 10" id="KW-1133">Transmembrane helix</keyword>
<name>A0A1Y6CG15_9PROT</name>
<dbReference type="GO" id="GO:0005524">
    <property type="term" value="F:ATP binding"/>
    <property type="evidence" value="ECO:0007669"/>
    <property type="project" value="UniProtKB-KW"/>
</dbReference>
<dbReference type="InterPro" id="IPR050445">
    <property type="entry name" value="Bact_polysacc_biosynth/exp"/>
</dbReference>
<dbReference type="GO" id="GO:0005886">
    <property type="term" value="C:plasma membrane"/>
    <property type="evidence" value="ECO:0007669"/>
    <property type="project" value="UniProtKB-SubCell"/>
</dbReference>
<feature type="transmembrane region" description="Helical" evidence="10">
    <location>
        <begin position="52"/>
        <end position="69"/>
    </location>
</feature>
<evidence type="ECO:0000256" key="8">
    <source>
        <dbReference type="SAM" id="Coils"/>
    </source>
</evidence>
<dbReference type="Proteomes" id="UP000192917">
    <property type="component" value="Unassembled WGS sequence"/>
</dbReference>
<dbReference type="PANTHER" id="PTHR32309">
    <property type="entry name" value="TYROSINE-PROTEIN KINASE"/>
    <property type="match status" value="1"/>
</dbReference>
<comment type="subcellular location">
    <subcellularLocation>
        <location evidence="1">Cell membrane</location>
        <topology evidence="1">Multi-pass membrane protein</topology>
    </subcellularLocation>
</comment>
<keyword evidence="13" id="KW-1185">Reference proteome</keyword>
<dbReference type="PANTHER" id="PTHR32309:SF13">
    <property type="entry name" value="FERRIC ENTEROBACTIN TRANSPORT PROTEIN FEPE"/>
    <property type="match status" value="1"/>
</dbReference>
<feature type="coiled-coil region" evidence="8">
    <location>
        <begin position="395"/>
        <end position="453"/>
    </location>
</feature>
<organism evidence="12 13">
    <name type="scientific">Tistlia consotensis USBA 355</name>
    <dbReference type="NCBI Taxonomy" id="560819"/>
    <lineage>
        <taxon>Bacteria</taxon>
        <taxon>Pseudomonadati</taxon>
        <taxon>Pseudomonadota</taxon>
        <taxon>Alphaproteobacteria</taxon>
        <taxon>Rhodospirillales</taxon>
        <taxon>Rhodovibrionaceae</taxon>
        <taxon>Tistlia</taxon>
    </lineage>
</organism>
<reference evidence="12 13" key="1">
    <citation type="submission" date="2017-04" db="EMBL/GenBank/DDBJ databases">
        <authorList>
            <person name="Afonso C.L."/>
            <person name="Miller P.J."/>
            <person name="Scott M.A."/>
            <person name="Spackman E."/>
            <person name="Goraichik I."/>
            <person name="Dimitrov K.M."/>
            <person name="Suarez D.L."/>
            <person name="Swayne D.E."/>
        </authorList>
    </citation>
    <scope>NUCLEOTIDE SEQUENCE [LARGE SCALE GENOMIC DNA]</scope>
    <source>
        <strain evidence="12 13">USBA 355</strain>
    </source>
</reference>